<dbReference type="Pfam" id="PF09867">
    <property type="entry name" value="TagF_N"/>
    <property type="match status" value="1"/>
</dbReference>
<evidence type="ECO:0000313" key="2">
    <source>
        <dbReference type="Proteomes" id="UP000032352"/>
    </source>
</evidence>
<accession>A0AAE9YX25</accession>
<dbReference type="KEGG" id="tvd:SG34_015640"/>
<dbReference type="NCBIfam" id="TIGR03373">
    <property type="entry name" value="VI_minor_4"/>
    <property type="match status" value="1"/>
</dbReference>
<gene>
    <name evidence="1" type="primary">tagF</name>
    <name evidence="1" type="ORF">SG34_015640</name>
</gene>
<reference evidence="1 2" key="2">
    <citation type="journal article" date="2022" name="Mar. Drugs">
        <title>Bioassay-Guided Fractionation Leads to the Detection of Cholic Acid Generated by the Rare Thalassomonas sp.</title>
        <authorList>
            <person name="Pheiffer F."/>
            <person name="Schneider Y.K."/>
            <person name="Hansen E.H."/>
            <person name="Andersen J.H."/>
            <person name="Isaksson J."/>
            <person name="Busche T."/>
            <person name="R C."/>
            <person name="Kalinowski J."/>
            <person name="Zyl L.V."/>
            <person name="Trindade M."/>
        </authorList>
    </citation>
    <scope>NUCLEOTIDE SEQUENCE [LARGE SCALE GENOMIC DNA]</scope>
    <source>
        <strain evidence="1 2">XOM25</strain>
    </source>
</reference>
<name>A0AAE9YX25_9GAMM</name>
<sequence>MIKGIGFYGKLPAFGDFIRRNITPVFVDRWDNWLMRAMENASWQLQDSWQQLYLQAPVWRFYLSEGVLDENAFLGITMPSVDRVGRLYPFTLVVELEGQDNPLLLLTGLETELLRLEDFIIALLDEKAIDPEHLLEQVVQEISPALTGQMMPRACLSPLTASEMFSCELTGLQDLDTAVSAMACYFIRQQTLKYSFWWSCGSQRRAPQFRVFDNMPPPEAYISFLEREPPC</sequence>
<dbReference type="PIRSF" id="PIRSF029287">
    <property type="entry name" value="UCP029287"/>
    <property type="match status" value="1"/>
</dbReference>
<evidence type="ECO:0000313" key="1">
    <source>
        <dbReference type="EMBL" id="WDE02876.1"/>
    </source>
</evidence>
<dbReference type="AlphaFoldDB" id="A0AAE9YX25"/>
<proteinExistence type="predicted"/>
<protein>
    <submittedName>
        <fullName evidence="1">Type VI secretion system-associated protein TagF</fullName>
    </submittedName>
</protein>
<organism evidence="1 2">
    <name type="scientific">Thalassomonas viridans</name>
    <dbReference type="NCBI Taxonomy" id="137584"/>
    <lineage>
        <taxon>Bacteria</taxon>
        <taxon>Pseudomonadati</taxon>
        <taxon>Pseudomonadota</taxon>
        <taxon>Gammaproteobacteria</taxon>
        <taxon>Alteromonadales</taxon>
        <taxon>Colwelliaceae</taxon>
        <taxon>Thalassomonas</taxon>
    </lineage>
</organism>
<dbReference type="EMBL" id="CP059733">
    <property type="protein sequence ID" value="WDE02876.1"/>
    <property type="molecule type" value="Genomic_DNA"/>
</dbReference>
<dbReference type="Gene3D" id="3.40.1730.10">
    <property type="entry name" value="pa0076 domain"/>
    <property type="match status" value="1"/>
</dbReference>
<dbReference type="Proteomes" id="UP000032352">
    <property type="component" value="Chromosome"/>
</dbReference>
<reference evidence="1 2" key="1">
    <citation type="journal article" date="2015" name="Genome Announc.">
        <title>Draft Genome Sequences of Marine Isolates of Thalassomonas viridans and Thalassomonas actiniarum.</title>
        <authorList>
            <person name="Olonade I."/>
            <person name="van Zyl L.J."/>
            <person name="Trindade M."/>
        </authorList>
    </citation>
    <scope>NUCLEOTIDE SEQUENCE [LARGE SCALE GENOMIC DNA]</scope>
    <source>
        <strain evidence="1 2">XOM25</strain>
    </source>
</reference>
<dbReference type="InterPro" id="IPR038225">
    <property type="entry name" value="TagF_sf"/>
</dbReference>
<dbReference type="RefSeq" id="WP_053046904.1">
    <property type="nucleotide sequence ID" value="NZ_CP059733.1"/>
</dbReference>
<keyword evidence="2" id="KW-1185">Reference proteome</keyword>
<dbReference type="InterPro" id="IPR017748">
    <property type="entry name" value="TagF"/>
</dbReference>